<evidence type="ECO:0000259" key="1">
    <source>
        <dbReference type="PROSITE" id="PS51186"/>
    </source>
</evidence>
<organism evidence="2 3">
    <name type="scientific">Streptomyces hainanensis</name>
    <dbReference type="NCBI Taxonomy" id="402648"/>
    <lineage>
        <taxon>Bacteria</taxon>
        <taxon>Bacillati</taxon>
        <taxon>Actinomycetota</taxon>
        <taxon>Actinomycetes</taxon>
        <taxon>Kitasatosporales</taxon>
        <taxon>Streptomycetaceae</taxon>
        <taxon>Streptomyces</taxon>
    </lineage>
</organism>
<dbReference type="AlphaFoldDB" id="A0A4R4TF35"/>
<proteinExistence type="predicted"/>
<feature type="domain" description="N-acetyltransferase" evidence="1">
    <location>
        <begin position="11"/>
        <end position="161"/>
    </location>
</feature>
<accession>A0A4R4TF35</accession>
<gene>
    <name evidence="2" type="ORF">E1283_10485</name>
</gene>
<dbReference type="InterPro" id="IPR051554">
    <property type="entry name" value="Acetyltransferase_Eis"/>
</dbReference>
<dbReference type="EMBL" id="SMKI01000083">
    <property type="protein sequence ID" value="TDC76171.1"/>
    <property type="molecule type" value="Genomic_DNA"/>
</dbReference>
<dbReference type="OrthoDB" id="157327at2"/>
<sequence>MYPVHHTSDPYLIRPGRPSDIDRCAALNDAVHPYPGIADWTRDLFDGHPAVRHDDFLVAEPAGGGEIAATLVGIRQEWTFGGIRLPVVQVELVGTDPGHRGRGLAGLLFDALHARGTADGTALQVIEGIPYFYRRFGYEYALHIGGAPEAPAEALRALPPPSGTARPPLRPATPADAAALARVDRAVADRDVLACARDEAGWRHEISGHRQDSLARRVVLALLDEAGKVSGYLVHGRRPAPDGRLAVFAAGCADPDGWPRLAPEIQRHLAEVGTATAGPDRPFTALRLRLPATHPLAGALPQGPATRPWSWYARAGDPAALLDHWLPVLARRWREHDLRWPGDALLIDTYHQGIRLHFDDGVPVAARAEPRGAAPADTAIPPGALLQLLLGQRSPGELLDIWPDMTVSNPATAEFLEAGFPTVPPEMWAIA</sequence>
<dbReference type="Pfam" id="PF13527">
    <property type="entry name" value="Acetyltransf_9"/>
    <property type="match status" value="1"/>
</dbReference>
<dbReference type="InterPro" id="IPR016181">
    <property type="entry name" value="Acyl_CoA_acyltransferase"/>
</dbReference>
<evidence type="ECO:0000313" key="2">
    <source>
        <dbReference type="EMBL" id="TDC76171.1"/>
    </source>
</evidence>
<dbReference type="GO" id="GO:0034069">
    <property type="term" value="F:aminoglycoside N-acetyltransferase activity"/>
    <property type="evidence" value="ECO:0007669"/>
    <property type="project" value="TreeGrafter"/>
</dbReference>
<dbReference type="GO" id="GO:0030649">
    <property type="term" value="P:aminoglycoside antibiotic catabolic process"/>
    <property type="evidence" value="ECO:0007669"/>
    <property type="project" value="TreeGrafter"/>
</dbReference>
<evidence type="ECO:0000313" key="3">
    <source>
        <dbReference type="Proteomes" id="UP000295345"/>
    </source>
</evidence>
<dbReference type="PANTHER" id="PTHR37817">
    <property type="entry name" value="N-ACETYLTRANSFERASE EIS"/>
    <property type="match status" value="1"/>
</dbReference>
<dbReference type="PROSITE" id="PS51186">
    <property type="entry name" value="GNAT"/>
    <property type="match status" value="1"/>
</dbReference>
<protein>
    <submittedName>
        <fullName evidence="2">GNAT family N-acetyltransferase</fullName>
    </submittedName>
</protein>
<dbReference type="InterPro" id="IPR000182">
    <property type="entry name" value="GNAT_dom"/>
</dbReference>
<keyword evidence="2" id="KW-0808">Transferase</keyword>
<dbReference type="PANTHER" id="PTHR37817:SF1">
    <property type="entry name" value="N-ACETYLTRANSFERASE EIS"/>
    <property type="match status" value="1"/>
</dbReference>
<keyword evidence="3" id="KW-1185">Reference proteome</keyword>
<comment type="caution">
    <text evidence="2">The sequence shown here is derived from an EMBL/GenBank/DDBJ whole genome shotgun (WGS) entry which is preliminary data.</text>
</comment>
<reference evidence="2 3" key="1">
    <citation type="submission" date="2019-03" db="EMBL/GenBank/DDBJ databases">
        <title>Draft genome sequences of novel Actinobacteria.</title>
        <authorList>
            <person name="Sahin N."/>
            <person name="Ay H."/>
            <person name="Saygin H."/>
        </authorList>
    </citation>
    <scope>NUCLEOTIDE SEQUENCE [LARGE SCALE GENOMIC DNA]</scope>
    <source>
        <strain evidence="2 3">DSM 41900</strain>
    </source>
</reference>
<dbReference type="CDD" id="cd04301">
    <property type="entry name" value="NAT_SF"/>
    <property type="match status" value="1"/>
</dbReference>
<name>A0A4R4TF35_9ACTN</name>
<dbReference type="Gene3D" id="3.40.630.30">
    <property type="match status" value="2"/>
</dbReference>
<dbReference type="SUPFAM" id="SSF55729">
    <property type="entry name" value="Acyl-CoA N-acyltransferases (Nat)"/>
    <property type="match status" value="1"/>
</dbReference>
<dbReference type="Proteomes" id="UP000295345">
    <property type="component" value="Unassembled WGS sequence"/>
</dbReference>